<feature type="region of interest" description="Disordered" evidence="1">
    <location>
        <begin position="2038"/>
        <end position="2064"/>
    </location>
</feature>
<dbReference type="RefSeq" id="XP_030828938.1">
    <property type="nucleotide sequence ID" value="XM_030973078.1"/>
</dbReference>
<feature type="region of interest" description="Disordered" evidence="1">
    <location>
        <begin position="780"/>
        <end position="819"/>
    </location>
</feature>
<feature type="compositionally biased region" description="Low complexity" evidence="1">
    <location>
        <begin position="3348"/>
        <end position="3364"/>
    </location>
</feature>
<feature type="region of interest" description="Disordered" evidence="1">
    <location>
        <begin position="1691"/>
        <end position="1719"/>
    </location>
</feature>
<accession>A0A7M7MZI5</accession>
<feature type="region of interest" description="Disordered" evidence="1">
    <location>
        <begin position="2917"/>
        <end position="2975"/>
    </location>
</feature>
<feature type="compositionally biased region" description="Basic residues" evidence="1">
    <location>
        <begin position="3365"/>
        <end position="3374"/>
    </location>
</feature>
<protein>
    <recommendedName>
        <fullName evidence="4">Cilia- and flagella-associated protein 54</fullName>
    </recommendedName>
</protein>
<dbReference type="InterPro" id="IPR027912">
    <property type="entry name" value="CFAP54"/>
</dbReference>
<proteinExistence type="predicted"/>
<feature type="compositionally biased region" description="Pro residues" evidence="1">
    <location>
        <begin position="800"/>
        <end position="812"/>
    </location>
</feature>
<name>A0A7M7MZI5_STRPU</name>
<dbReference type="EnsemblMetazoa" id="XM_030973078">
    <property type="protein sequence ID" value="XP_030828938"/>
    <property type="gene ID" value="LOC575277"/>
</dbReference>
<feature type="region of interest" description="Disordered" evidence="1">
    <location>
        <begin position="3329"/>
        <end position="3377"/>
    </location>
</feature>
<evidence type="ECO:0000256" key="1">
    <source>
        <dbReference type="SAM" id="MobiDB-lite"/>
    </source>
</evidence>
<feature type="compositionally biased region" description="Polar residues" evidence="1">
    <location>
        <begin position="2038"/>
        <end position="2047"/>
    </location>
</feature>
<evidence type="ECO:0000313" key="3">
    <source>
        <dbReference type="Proteomes" id="UP000007110"/>
    </source>
</evidence>
<dbReference type="Pfam" id="PF14858">
    <property type="entry name" value="CFAP54_N"/>
    <property type="match status" value="2"/>
</dbReference>
<reference evidence="2" key="2">
    <citation type="submission" date="2021-01" db="UniProtKB">
        <authorList>
            <consortium name="EnsemblMetazoa"/>
        </authorList>
    </citation>
    <scope>IDENTIFICATION</scope>
</reference>
<evidence type="ECO:0000313" key="2">
    <source>
        <dbReference type="EnsemblMetazoa" id="XP_030828938"/>
    </source>
</evidence>
<feature type="compositionally biased region" description="Polar residues" evidence="1">
    <location>
        <begin position="1706"/>
        <end position="1719"/>
    </location>
</feature>
<dbReference type="GeneID" id="575277"/>
<feature type="compositionally biased region" description="Basic and acidic residues" evidence="1">
    <location>
        <begin position="682"/>
        <end position="696"/>
    </location>
</feature>
<dbReference type="PANTHER" id="PTHR33487:SF1">
    <property type="entry name" value="CILIA- AND FLAGELLA-ASSOCIATED PROTEIN 54"/>
    <property type="match status" value="1"/>
</dbReference>
<dbReference type="GO" id="GO:0060271">
    <property type="term" value="P:cilium assembly"/>
    <property type="evidence" value="ECO:0000318"/>
    <property type="project" value="GO_Central"/>
</dbReference>
<feature type="region of interest" description="Disordered" evidence="1">
    <location>
        <begin position="2413"/>
        <end position="2456"/>
    </location>
</feature>
<feature type="compositionally biased region" description="Basic and acidic residues" evidence="1">
    <location>
        <begin position="1696"/>
        <end position="1705"/>
    </location>
</feature>
<feature type="compositionally biased region" description="Polar residues" evidence="1">
    <location>
        <begin position="2416"/>
        <end position="2436"/>
    </location>
</feature>
<dbReference type="InParanoid" id="A0A7M7MZI5"/>
<feature type="region of interest" description="Disordered" evidence="1">
    <location>
        <begin position="855"/>
        <end position="879"/>
    </location>
</feature>
<organism evidence="2 3">
    <name type="scientific">Strongylocentrotus purpuratus</name>
    <name type="common">Purple sea urchin</name>
    <dbReference type="NCBI Taxonomy" id="7668"/>
    <lineage>
        <taxon>Eukaryota</taxon>
        <taxon>Metazoa</taxon>
        <taxon>Echinodermata</taxon>
        <taxon>Eleutherozoa</taxon>
        <taxon>Echinozoa</taxon>
        <taxon>Echinoidea</taxon>
        <taxon>Euechinoidea</taxon>
        <taxon>Echinacea</taxon>
        <taxon>Camarodonta</taxon>
        <taxon>Echinidea</taxon>
        <taxon>Strongylocentrotidae</taxon>
        <taxon>Strongylocentrotus</taxon>
    </lineage>
</organism>
<feature type="compositionally biased region" description="Low complexity" evidence="1">
    <location>
        <begin position="855"/>
        <end position="873"/>
    </location>
</feature>
<dbReference type="OrthoDB" id="2104158at2759"/>
<keyword evidence="3" id="KW-1185">Reference proteome</keyword>
<dbReference type="KEGG" id="spu:575277"/>
<dbReference type="PANTHER" id="PTHR33487">
    <property type="entry name" value="CILIA- AND FLAGELLA-ASSOCIATED PROTEIN 54"/>
    <property type="match status" value="1"/>
</dbReference>
<dbReference type="OMA" id="YHANDIR"/>
<reference evidence="3" key="1">
    <citation type="submission" date="2015-02" db="EMBL/GenBank/DDBJ databases">
        <title>Genome sequencing for Strongylocentrotus purpuratus.</title>
        <authorList>
            <person name="Murali S."/>
            <person name="Liu Y."/>
            <person name="Vee V."/>
            <person name="English A."/>
            <person name="Wang M."/>
            <person name="Skinner E."/>
            <person name="Han Y."/>
            <person name="Muzny D.M."/>
            <person name="Worley K.C."/>
            <person name="Gibbs R.A."/>
        </authorList>
    </citation>
    <scope>NUCLEOTIDE SEQUENCE</scope>
</reference>
<feature type="compositionally biased region" description="Basic and acidic residues" evidence="1">
    <location>
        <begin position="2439"/>
        <end position="2451"/>
    </location>
</feature>
<evidence type="ECO:0008006" key="4">
    <source>
        <dbReference type="Google" id="ProtNLM"/>
    </source>
</evidence>
<sequence length="3464" mass="384463">MAMMLQHKAAKSVAQPSSKYYTGDKNPVLNAFEEEYKLFIQFMKKRGTPGHKKKDEEPFARGSNTLFNLWNNYEARLPSTYYQKKVIEMGDFLVSMKEYNLAVWQCYGRYLDQFGDLHIEDIVDIKTVKAIFFPDGLETDNASLTFRALYGKSICNYQLVLMTDPKLQNTQSVAQCLKILAFLRLITQVILPRESLCWLVYNGTIHIYSVSRHMMTLGHSAEVLEFLLWACMCMENSVPLMSVRYLQWRTTLYTAVCQSYFDCKAHQQSETFARRALGKVNELSQLERISSAPPSVEIEAVFRQATVKLGIMVYRRSVFDRKRPKGLLRPKTRSNVKDSQSPTEVRTVTLVASDGRLIWHKTTKQRLDDLVKKQGNITWPRTPVEKLLSDMFEGSAAQFLAILETLTDSTRRTLLTSPAAPDTEDYILDTFSELFFAGMEIISGGGGNQPRNPQTVNDINLCGVVLDKSLIEMSSAAEDGIPISAVVKFIKSAYNYEQWEVYENLVHPTIEFLKNQPDNRYTHELLSVEIMQAMEPLNPNRKSKKSHTQVEEINNETASLPLPLAPPGSISSQDHWVYLAEVLQACAKDLSADSVDLDMVVDATLFLWGRVKTVFQRVQTGASDSGKYLQRMDNPNKWVHILSVLHEVVYWCGIANVDPGLTAEVGIRLALVLESQATTEMKETAKARSMDDHQSVEEEPSPSPFYKESPFRSEGRTTGLGRASGITMYAASILQQGPQEQLLLAREILERALQGVSFARSAVALTDGKSIADVTWVKDLNTTAPPPDDQPASHTDETRPPPTTPAPAPPPAPEDEEGADGVFNTIMDLHLELLYMYHRVCLKLAQIQGSWKKASKGSAKASVKGSTKGSAKSTAVPSRIGSTRITRGNELDSMAIDTVEELLDFCDKNLISKALFAMQQALQADKGAGPSQQQKQLLQDTMNYITKAQDQELKLFNNNAKEKEEGSVRDCGVPPAPLLVCRTDNSMVFKPAPFNPPQKVAWYRLFARKSSGSNVKVRLNDYILPGTGEEVPAYDCELRVTGLKVNERYVFAVAAYTDDGQLIGNAIGDTSRPILASHPLPVLMTWAFLGQAAYQVGCYEIGLRASRVLWDHFVAPIPPPSAEIQTETAREDYKLTLRKLNPEIASVASPLLLRMFLSSIFINVDISMRDGNIYCNKLCDTGPYYKGQTQRLENCERMLVAIELAGWLNETNMALQAVVQCYGLLAPVIHYKIPSIPVVQVLTQCCAVLQDIPNSMRQRRQQSVSDSLHHMVATITFYMAKVLRTWKQRSLANHIIESGKKMLVVEKDEGKGGKSEGGAMDFIEDGEGGGVANVTQKKRRAKRSGQPAVALEGVQNDELRALEAHMLRLSRIGETKLHPNASHNADELTGSEDPNILHAFIAILPSRLAYREVVKFRRRARYLEFFVQVVQKALSEGLVDMAIEWCEETITWLVRRNDQLSAVKATLNKGPGGAIVSGDDPKKYAAAVLEYSKTASTKQAQAKQPDTKPARRRRKKGFQLLVHMRSNIRMSDSAKQQQEDKELMAFDTLESTYPEFYRTARKKMRLRRISNDEMPWRSQMNILQGLCHFGQFLGKVEKRNKLLGPTAGDIYRSSYLDNEWFTFETASTLVVGWEGGASRTATREGDAVSQSDPIVQQLRQIDAYDMNPYLTNQPSGIEAAALASVGEPVPVLPGPPDDKESDTMKTYRSTETGKSGPNAIQPSVDISGFTLEATIDSLTKTFEHLRKAVILAHRGHHWSLLQNACRSMWNCAHTAILYCFSGGHSAGLLTVDALRGVVWFPFFLAVDCLLDMLVHLQNETDKQNKKKESQPDVLLNTWVGSVSDEKGGASLKFESPLDDVSSVDSRWIRRMVLRVMEMLYYEQKWERLADVAMRFNVLTQERYSEVVSPLLVQAQRKLVSRVLAYGGESPVQAHFKAAAEKHGVDKVTADNYMDIQLKVAFDETMMKPLDMGGRIDPEGHHVYGGASDAFKVSSVPLDIDDSLEGFRHALEKSNYTARALQHSRRLMVLYLATQQNAQPSMSPTAEQSRVGFSETDDKPQIPVPPDLMRSEFKSMSEVETAALPTSQLAVVVSSYDKTIEMLMARKQSGLAAQAMHELGNIHYHASNIKAAYKWWSEALDLILGTNDTLTTWRRLLSDQQAENVSSQLLDRCGMWGCLLGAMLAAKIAQYVLTSDLGMKLEACFLSAFLFKALFRTTLPHPTADRDYALYEIGEGCEVQYLVPGVDLLSDRFRCEGRSLIATLRWVAEELSRAKHNLMVLPLLTLYQYIVTFLCRDLQRAVDGRILKSRILTDLGLYKEAYIVLGRLLHGERLPQTADKNFRQVESKMLIQKFDTGKPLTEPANLKMLEYLMEKRVSPSLAILYGPHMTCHLSLAQTHLMVALASTIHVIPEKETVSQSPPQRASPVTVSSVNRPSKTSKKDSKNGQKLIKDDDDNSLHSVPLSEVTVKKFSSGSNLLTLEKIKGTLLSTADQVLKLMVEVLQEHSPKNLSASELELVVLTKLEQAAILREYHLSQSGAAVVISALHDIQASDLFRETRKSISRRRPSSMKGSRTKLSSNMFNTNIESSEEVIDQPQYQYQNFQSRSRLDARLWLDCRLSLVKCLMMQIRGMGVLPGAGGAGEVGECRQYCMQGLTEAEACGDVEMQAEFLMQGALLDMHDGRALDDVQHTLKEVITLLSSQQTLSPPASLLVILAKVQLADLEALTATAYQQKHGCPITKHLLKAYHETQDMLLQQIKLLGDSTSRHTIHPELSAPTSPLQNLYLPHLLYLAKIKLRLGHALARQATTAQEVKSKKNTEKVDPLKAWAISAGVLGTALELCRVCVIKDAAVLAEVFLQLGKVQSQLHQRGGPRACEARVVGNTLMEAIVTSMGANQDLGLIRQAYLEMAVVYFSSSQQPEPPMPPPDTTTEKNVNPSKPLSSTKKKVRTPSAKKSSHITSASNKATTKKEEERHNFIKDRQNERQAAWTAMRCATAIALAQRTQTLLIGDPSVTSLTLTEKVKDQLSAPIQQDLFGDMNGDMVVLTPPPTALTSNQPLEPVEETLSRDRHSVTILSNLDNGMGKEVRVSLTWIHLLAYTSILQRMCNLDTLALGDNGTSSPINGGNLGGNFDLGFVDHSGQDTGVNHEIIRTPLLNSHASLRLQTMVSFLTNNLPIFASSCLAITPPSILHLPSPSSSDPVSEDAPLVIPTVTYPANSYTVPLICEPTGQAAQGRSLEKLVTGGDETELCFQWYQPSYDDITVGEGGGSGEKGRGVYLLYALCQLPAKGSAKTKKSPSPPPTLGKVTLSLSQLTDLHDKLAVVRQRAEISLSEQPKPPSTPAASSHGGTNTPTSAGSSSGSKPTSRKSKRTHRIAQLSAKVKKDEDLEALLKQCALIVEQLLEGKEDFEPKPGYNIPFDVKLASIHCLEQLFDPSYGDCMSDTKILTWMLSFLQPAPTNPEEG</sequence>
<dbReference type="Proteomes" id="UP000007110">
    <property type="component" value="Unassembled WGS sequence"/>
</dbReference>
<feature type="compositionally biased region" description="Polar residues" evidence="1">
    <location>
        <begin position="2932"/>
        <end position="2943"/>
    </location>
</feature>
<feature type="region of interest" description="Disordered" evidence="1">
    <location>
        <begin position="682"/>
        <end position="719"/>
    </location>
</feature>